<name>A0A0D2VMB5_CAPO3</name>
<evidence type="ECO:0000256" key="4">
    <source>
        <dbReference type="ARBA" id="ARBA00022840"/>
    </source>
</evidence>
<dbReference type="STRING" id="595528.A0A0D2VMB5"/>
<sequence>MSVAPPKSALAGKRLMVLVNPIGGARQGRVICNTRVLPFLVAAGVEVEVVETQYRGHALELARETDWTRYDAGLLCIGGDGLIHEVINGIVQQYDDDQATNSHGPNQQHTPQTDNAAQQPSNASPLTIPIGVIPAGSGNGLCASLGITTPEQVVDAMLAGFTAPLDLFRTSLQIPPHHHHHPHHHSSNDTDEEYSTSNTAAKPFCPSPLDETAHDDLSTLGNVGFLSVAWGFLAEFDHLGEGKLRWMGPLRRTLLPLYLLGMKRIQHGRIVFEGVVSPDPCAIPEQPDYLKTPADRLKVHQSTLNQDNQSQDPGYVQSGVLTARYSNNGTRVELEGPFVNVMVCNTPCIADEALAAPFSRCHNGLLDAVVFEDENRFQIAMALDGMTNGSVVMHRHMRYYQCRSFTILPSTPGYMAIDGEVIPAQPITVSVWPRAVRVYSPKHIP</sequence>
<feature type="compositionally biased region" description="Basic residues" evidence="5">
    <location>
        <begin position="176"/>
        <end position="185"/>
    </location>
</feature>
<dbReference type="GO" id="GO:0046512">
    <property type="term" value="P:sphingosine biosynthetic process"/>
    <property type="evidence" value="ECO:0007669"/>
    <property type="project" value="TreeGrafter"/>
</dbReference>
<proteinExistence type="predicted"/>
<keyword evidence="1" id="KW-0808">Transferase</keyword>
<dbReference type="OrthoDB" id="530923at2759"/>
<dbReference type="GO" id="GO:0005524">
    <property type="term" value="F:ATP binding"/>
    <property type="evidence" value="ECO:0007669"/>
    <property type="project" value="UniProtKB-KW"/>
</dbReference>
<keyword evidence="3" id="KW-0418">Kinase</keyword>
<feature type="compositionally biased region" description="Polar residues" evidence="5">
    <location>
        <begin position="99"/>
        <end position="125"/>
    </location>
</feature>
<dbReference type="Gene3D" id="2.60.200.40">
    <property type="match status" value="1"/>
</dbReference>
<dbReference type="OMA" id="TMGNFYA"/>
<dbReference type="InterPro" id="IPR050187">
    <property type="entry name" value="Lipid_Phosphate_FormReg"/>
</dbReference>
<reference evidence="8" key="1">
    <citation type="submission" date="2011-02" db="EMBL/GenBank/DDBJ databases">
        <title>The Genome Sequence of Capsaspora owczarzaki ATCC 30864.</title>
        <authorList>
            <person name="Russ C."/>
            <person name="Cuomo C."/>
            <person name="Burger G."/>
            <person name="Gray M.W."/>
            <person name="Holland P.W.H."/>
            <person name="King N."/>
            <person name="Lang F.B.F."/>
            <person name="Roger A.J."/>
            <person name="Ruiz-Trillo I."/>
            <person name="Young S.K."/>
            <person name="Zeng Q."/>
            <person name="Gargeya S."/>
            <person name="Alvarado L."/>
            <person name="Berlin A."/>
            <person name="Chapman S.B."/>
            <person name="Chen Z."/>
            <person name="Freedman E."/>
            <person name="Gellesch M."/>
            <person name="Goldberg J."/>
            <person name="Griggs A."/>
            <person name="Gujja S."/>
            <person name="Heilman E."/>
            <person name="Heiman D."/>
            <person name="Howarth C."/>
            <person name="Mehta T."/>
            <person name="Neiman D."/>
            <person name="Pearson M."/>
            <person name="Roberts A."/>
            <person name="Saif S."/>
            <person name="Shea T."/>
            <person name="Shenoy N."/>
            <person name="Sisk P."/>
            <person name="Stolte C."/>
            <person name="Sykes S."/>
            <person name="White J."/>
            <person name="Yandava C."/>
            <person name="Haas B."/>
            <person name="Nusbaum C."/>
            <person name="Birren B."/>
        </authorList>
    </citation>
    <scope>NUCLEOTIDE SEQUENCE</scope>
    <source>
        <strain evidence="8">ATCC 30864</strain>
    </source>
</reference>
<dbReference type="RefSeq" id="XP_004349199.1">
    <property type="nucleotide sequence ID" value="XM_004349149.1"/>
</dbReference>
<feature type="domain" description="DAGKc" evidence="6">
    <location>
        <begin position="10"/>
        <end position="174"/>
    </location>
</feature>
<dbReference type="Pfam" id="PF19279">
    <property type="entry name" value="YegS_C"/>
    <property type="match status" value="1"/>
</dbReference>
<keyword evidence="4" id="KW-0067">ATP-binding</keyword>
<dbReference type="InterPro" id="IPR017438">
    <property type="entry name" value="ATP-NAD_kinase_N"/>
</dbReference>
<evidence type="ECO:0000256" key="1">
    <source>
        <dbReference type="ARBA" id="ARBA00022679"/>
    </source>
</evidence>
<dbReference type="GO" id="GO:0005737">
    <property type="term" value="C:cytoplasm"/>
    <property type="evidence" value="ECO:0007669"/>
    <property type="project" value="TreeGrafter"/>
</dbReference>
<evidence type="ECO:0000313" key="8">
    <source>
        <dbReference type="Proteomes" id="UP000008743"/>
    </source>
</evidence>
<dbReference type="GO" id="GO:0001727">
    <property type="term" value="F:lipid kinase activity"/>
    <property type="evidence" value="ECO:0007669"/>
    <property type="project" value="TreeGrafter"/>
</dbReference>
<evidence type="ECO:0000256" key="5">
    <source>
        <dbReference type="SAM" id="MobiDB-lite"/>
    </source>
</evidence>
<dbReference type="InterPro" id="IPR045540">
    <property type="entry name" value="YegS/DAGK_C"/>
</dbReference>
<evidence type="ECO:0000259" key="6">
    <source>
        <dbReference type="PROSITE" id="PS50146"/>
    </source>
</evidence>
<dbReference type="Pfam" id="PF00781">
    <property type="entry name" value="DAGK_cat"/>
    <property type="match status" value="1"/>
</dbReference>
<evidence type="ECO:0000256" key="3">
    <source>
        <dbReference type="ARBA" id="ARBA00022777"/>
    </source>
</evidence>
<dbReference type="PANTHER" id="PTHR12358:SF31">
    <property type="entry name" value="ACYLGLYCEROL KINASE, MITOCHONDRIAL"/>
    <property type="match status" value="1"/>
</dbReference>
<feature type="region of interest" description="Disordered" evidence="5">
    <location>
        <begin position="96"/>
        <end position="128"/>
    </location>
</feature>
<dbReference type="SUPFAM" id="SSF111331">
    <property type="entry name" value="NAD kinase/diacylglycerol kinase-like"/>
    <property type="match status" value="1"/>
</dbReference>
<dbReference type="EMBL" id="KE346362">
    <property type="protein sequence ID" value="KJE91292.1"/>
    <property type="molecule type" value="Genomic_DNA"/>
</dbReference>
<feature type="region of interest" description="Disordered" evidence="5">
    <location>
        <begin position="173"/>
        <end position="207"/>
    </location>
</feature>
<protein>
    <recommendedName>
        <fullName evidence="6">DAGKc domain-containing protein</fullName>
    </recommendedName>
</protein>
<evidence type="ECO:0000256" key="2">
    <source>
        <dbReference type="ARBA" id="ARBA00022741"/>
    </source>
</evidence>
<dbReference type="InterPro" id="IPR001206">
    <property type="entry name" value="Diacylglycerol_kinase_cat_dom"/>
</dbReference>
<dbReference type="AlphaFoldDB" id="A0A0D2VMB5"/>
<evidence type="ECO:0000313" key="7">
    <source>
        <dbReference type="EMBL" id="KJE91292.1"/>
    </source>
</evidence>
<dbReference type="SMART" id="SM00046">
    <property type="entry name" value="DAGKc"/>
    <property type="match status" value="1"/>
</dbReference>
<dbReference type="InterPro" id="IPR016064">
    <property type="entry name" value="NAD/diacylglycerol_kinase_sf"/>
</dbReference>
<dbReference type="PROSITE" id="PS50146">
    <property type="entry name" value="DAGK"/>
    <property type="match status" value="1"/>
</dbReference>
<dbReference type="InParanoid" id="A0A0D2VMB5"/>
<accession>A0A0D2VMB5</accession>
<dbReference type="PhylomeDB" id="A0A0D2VMB5"/>
<keyword evidence="2" id="KW-0547">Nucleotide-binding</keyword>
<dbReference type="GO" id="GO:0016020">
    <property type="term" value="C:membrane"/>
    <property type="evidence" value="ECO:0007669"/>
    <property type="project" value="TreeGrafter"/>
</dbReference>
<dbReference type="PANTHER" id="PTHR12358">
    <property type="entry name" value="SPHINGOSINE KINASE"/>
    <property type="match status" value="1"/>
</dbReference>
<keyword evidence="8" id="KW-1185">Reference proteome</keyword>
<organism evidence="7 8">
    <name type="scientific">Capsaspora owczarzaki (strain ATCC 30864)</name>
    <dbReference type="NCBI Taxonomy" id="595528"/>
    <lineage>
        <taxon>Eukaryota</taxon>
        <taxon>Filasterea</taxon>
        <taxon>Capsaspora</taxon>
    </lineage>
</organism>
<dbReference type="eggNOG" id="KOG1116">
    <property type="taxonomic scope" value="Eukaryota"/>
</dbReference>
<dbReference type="Gene3D" id="3.40.50.10330">
    <property type="entry name" value="Probable inorganic polyphosphate/atp-NAD kinase, domain 1"/>
    <property type="match status" value="1"/>
</dbReference>
<gene>
    <name evidence="7" type="ORF">CAOG_002449</name>
</gene>
<dbReference type="Proteomes" id="UP000008743">
    <property type="component" value="Unassembled WGS sequence"/>
</dbReference>